<dbReference type="AlphaFoldDB" id="A0A0E9R7M7"/>
<protein>
    <submittedName>
        <fullName evidence="2">Uncharacterized protein</fullName>
    </submittedName>
</protein>
<evidence type="ECO:0000256" key="1">
    <source>
        <dbReference type="SAM" id="MobiDB-lite"/>
    </source>
</evidence>
<accession>A0A0E9R7M7</accession>
<organism evidence="2">
    <name type="scientific">Anguilla anguilla</name>
    <name type="common">European freshwater eel</name>
    <name type="synonym">Muraena anguilla</name>
    <dbReference type="NCBI Taxonomy" id="7936"/>
    <lineage>
        <taxon>Eukaryota</taxon>
        <taxon>Metazoa</taxon>
        <taxon>Chordata</taxon>
        <taxon>Craniata</taxon>
        <taxon>Vertebrata</taxon>
        <taxon>Euteleostomi</taxon>
        <taxon>Actinopterygii</taxon>
        <taxon>Neopterygii</taxon>
        <taxon>Teleostei</taxon>
        <taxon>Anguilliformes</taxon>
        <taxon>Anguillidae</taxon>
        <taxon>Anguilla</taxon>
    </lineage>
</organism>
<reference evidence="2" key="2">
    <citation type="journal article" date="2015" name="Fish Shellfish Immunol.">
        <title>Early steps in the European eel (Anguilla anguilla)-Vibrio vulnificus interaction in the gills: Role of the RtxA13 toxin.</title>
        <authorList>
            <person name="Callol A."/>
            <person name="Pajuelo D."/>
            <person name="Ebbesson L."/>
            <person name="Teles M."/>
            <person name="MacKenzie S."/>
            <person name="Amaro C."/>
        </authorList>
    </citation>
    <scope>NUCLEOTIDE SEQUENCE</scope>
</reference>
<dbReference type="EMBL" id="GBXM01084097">
    <property type="protein sequence ID" value="JAH24480.1"/>
    <property type="molecule type" value="Transcribed_RNA"/>
</dbReference>
<reference evidence="2" key="1">
    <citation type="submission" date="2014-11" db="EMBL/GenBank/DDBJ databases">
        <authorList>
            <person name="Amaro Gonzalez C."/>
        </authorList>
    </citation>
    <scope>NUCLEOTIDE SEQUENCE</scope>
</reference>
<sequence>MKFYRPAERPASPSQWPSPE</sequence>
<proteinExistence type="predicted"/>
<name>A0A0E9R7M7_ANGAN</name>
<feature type="region of interest" description="Disordered" evidence="1">
    <location>
        <begin position="1"/>
        <end position="20"/>
    </location>
</feature>
<evidence type="ECO:0000313" key="2">
    <source>
        <dbReference type="EMBL" id="JAH24480.1"/>
    </source>
</evidence>